<keyword evidence="1" id="KW-0472">Membrane</keyword>
<protein>
    <submittedName>
        <fullName evidence="2">Uncharacterized protein</fullName>
    </submittedName>
</protein>
<sequence length="98" mass="10243">MAVLLIGLGFFMAVLLLAALRPALRPEPGPAGLVQAVGGVLLVAAVGVWVYLRLGDLAPLGDVGRPTELYQTGLGSGLGLAVVVAVWWRREQQGEPEE</sequence>
<evidence type="ECO:0000256" key="1">
    <source>
        <dbReference type="SAM" id="Phobius"/>
    </source>
</evidence>
<evidence type="ECO:0000313" key="3">
    <source>
        <dbReference type="Proteomes" id="UP000319103"/>
    </source>
</evidence>
<accession>A0A540WDB8</accession>
<proteinExistence type="predicted"/>
<organism evidence="2 3">
    <name type="scientific">Kitasatospora acidiphila</name>
    <dbReference type="NCBI Taxonomy" id="2567942"/>
    <lineage>
        <taxon>Bacteria</taxon>
        <taxon>Bacillati</taxon>
        <taxon>Actinomycetota</taxon>
        <taxon>Actinomycetes</taxon>
        <taxon>Kitasatosporales</taxon>
        <taxon>Streptomycetaceae</taxon>
        <taxon>Kitasatospora</taxon>
    </lineage>
</organism>
<reference evidence="2 3" key="1">
    <citation type="submission" date="2019-06" db="EMBL/GenBank/DDBJ databases">
        <title>Description of Kitasatospora acidophila sp. nov. isolated from pine grove soil, and reclassification of Streptomyces novaecaesareae to Kitasatospora novaeceasareae comb. nov.</title>
        <authorList>
            <person name="Kim M.J."/>
        </authorList>
    </citation>
    <scope>NUCLEOTIDE SEQUENCE [LARGE SCALE GENOMIC DNA]</scope>
    <source>
        <strain evidence="2 3">MMS16-CNU292</strain>
    </source>
</reference>
<dbReference type="EMBL" id="VIGB01000003">
    <property type="protein sequence ID" value="TQF06887.1"/>
    <property type="molecule type" value="Genomic_DNA"/>
</dbReference>
<feature type="transmembrane region" description="Helical" evidence="1">
    <location>
        <begin position="32"/>
        <end position="52"/>
    </location>
</feature>
<keyword evidence="1" id="KW-0812">Transmembrane</keyword>
<keyword evidence="1" id="KW-1133">Transmembrane helix</keyword>
<keyword evidence="3" id="KW-1185">Reference proteome</keyword>
<comment type="caution">
    <text evidence="2">The sequence shown here is derived from an EMBL/GenBank/DDBJ whole genome shotgun (WGS) entry which is preliminary data.</text>
</comment>
<gene>
    <name evidence="2" type="ORF">E6W39_37730</name>
</gene>
<dbReference type="AlphaFoldDB" id="A0A540WDB8"/>
<dbReference type="RefSeq" id="WP_141637293.1">
    <property type="nucleotide sequence ID" value="NZ_VIGB01000003.1"/>
</dbReference>
<dbReference type="Proteomes" id="UP000319103">
    <property type="component" value="Unassembled WGS sequence"/>
</dbReference>
<evidence type="ECO:0000313" key="2">
    <source>
        <dbReference type="EMBL" id="TQF06887.1"/>
    </source>
</evidence>
<name>A0A540WDB8_9ACTN</name>